<dbReference type="OrthoDB" id="3562657at2759"/>
<dbReference type="AlphaFoldDB" id="A0A162WZP9"/>
<sequence length="172" mass="18676">MATFTSVPQTTSSQFKHYDPTLLKRTKSQAKTKAKATGPIEMNSEICDLFGAGHGKSMNDVASGDRHYQFGCELLEEGGTGYATRVATSDAATNGLLDRSSQDFHPIDMVEERDSAAHIQPINKASDHQENNHDLTAGNEGDHVSQRGDLDAAMKHAFPAGDIESSCYSEYH</sequence>
<accession>A0A162WZP9</accession>
<gene>
    <name evidence="1" type="ORF">ST47_g9578</name>
</gene>
<dbReference type="Proteomes" id="UP000076837">
    <property type="component" value="Unassembled WGS sequence"/>
</dbReference>
<dbReference type="EMBL" id="JYNV01000296">
    <property type="protein sequence ID" value="KZM19285.1"/>
    <property type="molecule type" value="Genomic_DNA"/>
</dbReference>
<evidence type="ECO:0000313" key="1">
    <source>
        <dbReference type="EMBL" id="KZM19285.1"/>
    </source>
</evidence>
<reference evidence="1 2" key="1">
    <citation type="journal article" date="2016" name="Sci. Rep.">
        <title>Draft genome sequencing and secretome analysis of fungal phytopathogen Ascochyta rabiei provides insight into the necrotrophic effector repertoire.</title>
        <authorList>
            <person name="Verma S."/>
            <person name="Gazara R.K."/>
            <person name="Nizam S."/>
            <person name="Parween S."/>
            <person name="Chattopadhyay D."/>
            <person name="Verma P.K."/>
        </authorList>
    </citation>
    <scope>NUCLEOTIDE SEQUENCE [LARGE SCALE GENOMIC DNA]</scope>
    <source>
        <strain evidence="1 2">ArDII</strain>
    </source>
</reference>
<comment type="caution">
    <text evidence="1">The sequence shown here is derived from an EMBL/GenBank/DDBJ whole genome shotgun (WGS) entry which is preliminary data.</text>
</comment>
<evidence type="ECO:0000313" key="2">
    <source>
        <dbReference type="Proteomes" id="UP000076837"/>
    </source>
</evidence>
<keyword evidence="2" id="KW-1185">Reference proteome</keyword>
<name>A0A162WZP9_DIDRA</name>
<protein>
    <submittedName>
        <fullName evidence="1">Chromatin binding</fullName>
    </submittedName>
</protein>
<organism evidence="1 2">
    <name type="scientific">Didymella rabiei</name>
    <name type="common">Chickpea ascochyta blight fungus</name>
    <name type="synonym">Mycosphaerella rabiei</name>
    <dbReference type="NCBI Taxonomy" id="5454"/>
    <lineage>
        <taxon>Eukaryota</taxon>
        <taxon>Fungi</taxon>
        <taxon>Dikarya</taxon>
        <taxon>Ascomycota</taxon>
        <taxon>Pezizomycotina</taxon>
        <taxon>Dothideomycetes</taxon>
        <taxon>Pleosporomycetidae</taxon>
        <taxon>Pleosporales</taxon>
        <taxon>Pleosporineae</taxon>
        <taxon>Didymellaceae</taxon>
        <taxon>Ascochyta</taxon>
    </lineage>
</organism>
<proteinExistence type="predicted"/>